<evidence type="ECO:0000313" key="1">
    <source>
        <dbReference type="EMBL" id="KAE8757197.1"/>
    </source>
</evidence>
<dbReference type="InterPro" id="IPR036196">
    <property type="entry name" value="Ptyr_pPase_sf"/>
</dbReference>
<dbReference type="Proteomes" id="UP000463700">
    <property type="component" value="Unassembled WGS sequence"/>
</dbReference>
<name>A0A6N6W948_9BURK</name>
<comment type="caution">
    <text evidence="1">The sequence shown here is derived from an EMBL/GenBank/DDBJ whole genome shotgun (WGS) entry which is preliminary data.</text>
</comment>
<sequence length="125" mass="14090">MNRPTAGALCEEALFLAATHWILLRPSLRWRCRPAVIIAMCDEVAEQHVPLFPGESVFCQWNFLDPLATKAGDDNREWTFEQVFRNTLRRVSVFIALLLHSRKAATRLLVVNAIAETASVSIAID</sequence>
<organism evidence="1 2">
    <name type="scientific">Paraburkholderia madseniana</name>
    <dbReference type="NCBI Taxonomy" id="2599607"/>
    <lineage>
        <taxon>Bacteria</taxon>
        <taxon>Pseudomonadati</taxon>
        <taxon>Pseudomonadota</taxon>
        <taxon>Betaproteobacteria</taxon>
        <taxon>Burkholderiales</taxon>
        <taxon>Burkholderiaceae</taxon>
        <taxon>Paraburkholderia</taxon>
    </lineage>
</organism>
<dbReference type="RefSeq" id="WP_154563502.1">
    <property type="nucleotide sequence ID" value="NZ_VOSW01000050.1"/>
</dbReference>
<proteinExistence type="predicted"/>
<reference evidence="1 2" key="1">
    <citation type="journal article" date="2020" name="Int. J. Syst. Evol. Microbiol.">
        <title>Paraburkholderia madseniana sp. nov., a phenolic acid-degrading bacterium isolated from acidic forest soil.</title>
        <authorList>
            <person name="Wilhelm R.C."/>
            <person name="Murphy S.J.L."/>
            <person name="Feriancek N.M."/>
            <person name="Karasz D.C."/>
            <person name="DeRito C.M."/>
            <person name="Newman J.D."/>
            <person name="Buckley D.H."/>
        </authorList>
    </citation>
    <scope>NUCLEOTIDE SEQUENCE [LARGE SCALE GENOMIC DNA]</scope>
    <source>
        <strain evidence="1 2">RP11</strain>
    </source>
</reference>
<dbReference type="OrthoDB" id="9793058at2"/>
<dbReference type="SUPFAM" id="SSF52788">
    <property type="entry name" value="Phosphotyrosine protein phosphatases I"/>
    <property type="match status" value="1"/>
</dbReference>
<dbReference type="EMBL" id="VOSW01000050">
    <property type="protein sequence ID" value="KAE8757197.1"/>
    <property type="molecule type" value="Genomic_DNA"/>
</dbReference>
<protein>
    <submittedName>
        <fullName evidence="1">Uncharacterized protein</fullName>
    </submittedName>
</protein>
<evidence type="ECO:0000313" key="2">
    <source>
        <dbReference type="Proteomes" id="UP000463700"/>
    </source>
</evidence>
<dbReference type="AlphaFoldDB" id="A0A6N6W948"/>
<gene>
    <name evidence="1" type="ORF">FSO04_24950</name>
</gene>
<accession>A0A6N6W948</accession>